<evidence type="ECO:0000256" key="1">
    <source>
        <dbReference type="SAM" id="Phobius"/>
    </source>
</evidence>
<evidence type="ECO:0000313" key="3">
    <source>
        <dbReference type="RefSeq" id="XP_019087883.1"/>
    </source>
</evidence>
<keyword evidence="1" id="KW-0472">Membrane</keyword>
<keyword evidence="1" id="KW-1133">Transmembrane helix</keyword>
<accession>A0ABM1QM95</accession>
<dbReference type="GeneID" id="109127490"/>
<feature type="transmembrane region" description="Helical" evidence="1">
    <location>
        <begin position="79"/>
        <end position="102"/>
    </location>
</feature>
<gene>
    <name evidence="3" type="primary">LOC109127490</name>
</gene>
<protein>
    <submittedName>
        <fullName evidence="3">Uncharacterized protein LOC109127490</fullName>
    </submittedName>
</protein>
<organism evidence="2 3">
    <name type="scientific">Camelina sativa</name>
    <name type="common">False flax</name>
    <name type="synonym">Myagrum sativum</name>
    <dbReference type="NCBI Taxonomy" id="90675"/>
    <lineage>
        <taxon>Eukaryota</taxon>
        <taxon>Viridiplantae</taxon>
        <taxon>Streptophyta</taxon>
        <taxon>Embryophyta</taxon>
        <taxon>Tracheophyta</taxon>
        <taxon>Spermatophyta</taxon>
        <taxon>Magnoliopsida</taxon>
        <taxon>eudicotyledons</taxon>
        <taxon>Gunneridae</taxon>
        <taxon>Pentapetalae</taxon>
        <taxon>rosids</taxon>
        <taxon>malvids</taxon>
        <taxon>Brassicales</taxon>
        <taxon>Brassicaceae</taxon>
        <taxon>Camelineae</taxon>
        <taxon>Camelina</taxon>
    </lineage>
</organism>
<reference evidence="3" key="2">
    <citation type="submission" date="2025-08" db="UniProtKB">
        <authorList>
            <consortium name="RefSeq"/>
        </authorList>
    </citation>
    <scope>IDENTIFICATION</scope>
    <source>
        <tissue evidence="3">Leaf</tissue>
    </source>
</reference>
<keyword evidence="1" id="KW-0812">Transmembrane</keyword>
<feature type="transmembrane region" description="Helical" evidence="1">
    <location>
        <begin position="162"/>
        <end position="180"/>
    </location>
</feature>
<feature type="transmembrane region" description="Helical" evidence="1">
    <location>
        <begin position="48"/>
        <end position="67"/>
    </location>
</feature>
<feature type="transmembrane region" description="Helical" evidence="1">
    <location>
        <begin position="114"/>
        <end position="136"/>
    </location>
</feature>
<dbReference type="RefSeq" id="XP_019087883.1">
    <property type="nucleotide sequence ID" value="XM_019232338.1"/>
</dbReference>
<proteinExistence type="predicted"/>
<keyword evidence="2" id="KW-1185">Reference proteome</keyword>
<reference evidence="2" key="1">
    <citation type="journal article" date="2014" name="Nat. Commun.">
        <title>The emerging biofuel crop Camelina sativa retains a highly undifferentiated hexaploid genome structure.</title>
        <authorList>
            <person name="Kagale S."/>
            <person name="Koh C."/>
            <person name="Nixon J."/>
            <person name="Bollina V."/>
            <person name="Clarke W.E."/>
            <person name="Tuteja R."/>
            <person name="Spillane C."/>
            <person name="Robinson S.J."/>
            <person name="Links M.G."/>
            <person name="Clarke C."/>
            <person name="Higgins E.E."/>
            <person name="Huebert T."/>
            <person name="Sharpe A.G."/>
            <person name="Parkin I.A."/>
        </authorList>
    </citation>
    <scope>NUCLEOTIDE SEQUENCE [LARGE SCALE GENOMIC DNA]</scope>
    <source>
        <strain evidence="2">cv. DH55</strain>
    </source>
</reference>
<name>A0ABM1QM95_CAMSA</name>
<evidence type="ECO:0000313" key="2">
    <source>
        <dbReference type="Proteomes" id="UP000694864"/>
    </source>
</evidence>
<dbReference type="Proteomes" id="UP000694864">
    <property type="component" value="Chromosome 11"/>
</dbReference>
<sequence length="193" mass="21198">MPFETFLGPFCTRTKFSLGLMIVCLPHGSMYTSMLLFDISIANFTKMVVGVAVIQCGLMMFLTHGRVYHMENIEIGGPAHANCLCLVKSFGATITFTIFTALDSTLKEKNGTATVLFCLCGYGNLLLVMILFRIGIDYDITGSFLAASCGLVYELTRDLYDVAYLFFANWLLAALKALVLEGTFHPPVAHAHP</sequence>